<dbReference type="GO" id="GO:0003723">
    <property type="term" value="F:RNA binding"/>
    <property type="evidence" value="ECO:0007669"/>
    <property type="project" value="UniProtKB-UniRule"/>
</dbReference>
<keyword evidence="1 2" id="KW-0694">RNA-binding</keyword>
<dbReference type="OrthoDB" id="340227at2759"/>
<dbReference type="OMA" id="HMDDEGY"/>
<organism evidence="5 6">
    <name type="scientific">Schizosaccharomyces octosporus (strain yFS286)</name>
    <name type="common">Fission yeast</name>
    <name type="synonym">Octosporomyces octosporus</name>
    <dbReference type="NCBI Taxonomy" id="483514"/>
    <lineage>
        <taxon>Eukaryota</taxon>
        <taxon>Fungi</taxon>
        <taxon>Dikarya</taxon>
        <taxon>Ascomycota</taxon>
        <taxon>Taphrinomycotina</taxon>
        <taxon>Schizosaccharomycetes</taxon>
        <taxon>Schizosaccharomycetales</taxon>
        <taxon>Schizosaccharomycetaceae</taxon>
        <taxon>Schizosaccharomyces</taxon>
    </lineage>
</organism>
<feature type="compositionally biased region" description="Polar residues" evidence="3">
    <location>
        <begin position="181"/>
        <end position="192"/>
    </location>
</feature>
<gene>
    <name evidence="5" type="ORF">SOCG_04180</name>
</gene>
<name>S9PS08_SCHOY</name>
<dbReference type="GO" id="GO:0005829">
    <property type="term" value="C:cytosol"/>
    <property type="evidence" value="ECO:0007669"/>
    <property type="project" value="TreeGrafter"/>
</dbReference>
<dbReference type="AlphaFoldDB" id="S9PS08"/>
<evidence type="ECO:0000256" key="1">
    <source>
        <dbReference type="ARBA" id="ARBA00022884"/>
    </source>
</evidence>
<accession>S9PS08</accession>
<feature type="compositionally biased region" description="Basic and acidic residues" evidence="3">
    <location>
        <begin position="233"/>
        <end position="244"/>
    </location>
</feature>
<dbReference type="Proteomes" id="UP000016088">
    <property type="component" value="Unassembled WGS sequence"/>
</dbReference>
<dbReference type="HOGENOM" id="CLU_045579_0_0_1"/>
<evidence type="ECO:0000259" key="4">
    <source>
        <dbReference type="PROSITE" id="PS50961"/>
    </source>
</evidence>
<evidence type="ECO:0000313" key="6">
    <source>
        <dbReference type="Proteomes" id="UP000016088"/>
    </source>
</evidence>
<feature type="compositionally biased region" description="Polar residues" evidence="3">
    <location>
        <begin position="15"/>
        <end position="75"/>
    </location>
</feature>
<reference evidence="5 6" key="1">
    <citation type="journal article" date="2011" name="Science">
        <title>Comparative functional genomics of the fission yeasts.</title>
        <authorList>
            <person name="Rhind N."/>
            <person name="Chen Z."/>
            <person name="Yassour M."/>
            <person name="Thompson D.A."/>
            <person name="Haas B.J."/>
            <person name="Habib N."/>
            <person name="Wapinski I."/>
            <person name="Roy S."/>
            <person name="Lin M.F."/>
            <person name="Heiman D.I."/>
            <person name="Young S.K."/>
            <person name="Furuya K."/>
            <person name="Guo Y."/>
            <person name="Pidoux A."/>
            <person name="Chen H.M."/>
            <person name="Robbertse B."/>
            <person name="Goldberg J.M."/>
            <person name="Aoki K."/>
            <person name="Bayne E.H."/>
            <person name="Berlin A.M."/>
            <person name="Desjardins C.A."/>
            <person name="Dobbs E."/>
            <person name="Dukaj L."/>
            <person name="Fan L."/>
            <person name="FitzGerald M.G."/>
            <person name="French C."/>
            <person name="Gujja S."/>
            <person name="Hansen K."/>
            <person name="Keifenheim D."/>
            <person name="Levin J.Z."/>
            <person name="Mosher R.A."/>
            <person name="Mueller C.A."/>
            <person name="Pfiffner J."/>
            <person name="Priest M."/>
            <person name="Russ C."/>
            <person name="Smialowska A."/>
            <person name="Swoboda P."/>
            <person name="Sykes S.M."/>
            <person name="Vaughn M."/>
            <person name="Vengrova S."/>
            <person name="Yoder R."/>
            <person name="Zeng Q."/>
            <person name="Allshire R."/>
            <person name="Baulcombe D."/>
            <person name="Birren B.W."/>
            <person name="Brown W."/>
            <person name="Ekwall K."/>
            <person name="Kellis M."/>
            <person name="Leatherwood J."/>
            <person name="Levin H."/>
            <person name="Margalit H."/>
            <person name="Martienssen R."/>
            <person name="Nieduszynski C.A."/>
            <person name="Spatafora J.W."/>
            <person name="Friedman N."/>
            <person name="Dalgaard J.Z."/>
            <person name="Baumann P."/>
            <person name="Niki H."/>
            <person name="Regev A."/>
            <person name="Nusbaum C."/>
        </authorList>
    </citation>
    <scope>NUCLEOTIDE SEQUENCE [LARGE SCALE GENOMIC DNA]</scope>
    <source>
        <strain evidence="6">yFS286</strain>
    </source>
</reference>
<dbReference type="GeneID" id="25033144"/>
<dbReference type="VEuPathDB" id="FungiDB:SOCG_04180"/>
<feature type="compositionally biased region" description="Basic and acidic residues" evidence="3">
    <location>
        <begin position="115"/>
        <end position="132"/>
    </location>
</feature>
<dbReference type="eggNOG" id="KOG2590">
    <property type="taxonomic scope" value="Eukaryota"/>
</dbReference>
<dbReference type="InterPro" id="IPR006630">
    <property type="entry name" value="La_HTH"/>
</dbReference>
<evidence type="ECO:0000256" key="3">
    <source>
        <dbReference type="SAM" id="MobiDB-lite"/>
    </source>
</evidence>
<dbReference type="GO" id="GO:0010494">
    <property type="term" value="C:cytoplasmic stress granule"/>
    <property type="evidence" value="ECO:0007669"/>
    <property type="project" value="TreeGrafter"/>
</dbReference>
<sequence>MVQDQTLTQEKEQEVAQTTPMTELTHQSGKVNSPKNDANASNNQKESTGDTNPVSTSGQTTPTLKDQSPHDSSINIWAVRREQMSQKASDSQAEQKQTKQARLQDPTIWPSPKLVEQKFSEEKKQDPEEKKPLAPKTQGKGKWVVITPEISHPPIHSSSKKPSRSRNDGNRRSGSARRKSNAQNFSHNQNQNRRQENVPRDVTQPLDEMNGPGAAQKTSEQSNATNSHSRNPRRLDDTLQERGNNETFHNNNGFRGRSYRKGYRSKNPNHRPSRSYHQNKVQNIPVVTNPAGTVQYVYDVKGFLTSQIDYYMSIENLCKDMFLRKHMDDEGYVPVAFLASFNRIKSLTSDINLLLEACEASSVVTLNPLFETPIKAKVRRSVTWEPWILPKELRLSFELPTSQSNSNPSSLGNSISDLSAAHPIADHNDLSKSMRDDLKLSDANV</sequence>
<protein>
    <submittedName>
        <fullName evidence="5">RNA-binding protein</fullName>
    </submittedName>
</protein>
<dbReference type="PANTHER" id="PTHR22792">
    <property type="entry name" value="LUPUS LA PROTEIN-RELATED"/>
    <property type="match status" value="1"/>
</dbReference>
<dbReference type="PANTHER" id="PTHR22792:SF132">
    <property type="entry name" value="LA-RELATED PROTEIN 1"/>
    <property type="match status" value="1"/>
</dbReference>
<proteinExistence type="predicted"/>
<dbReference type="InterPro" id="IPR036388">
    <property type="entry name" value="WH-like_DNA-bd_sf"/>
</dbReference>
<evidence type="ECO:0000313" key="5">
    <source>
        <dbReference type="EMBL" id="EPX70777.1"/>
    </source>
</evidence>
<dbReference type="CDD" id="cd07323">
    <property type="entry name" value="LAM"/>
    <property type="match status" value="1"/>
</dbReference>
<evidence type="ECO:0000256" key="2">
    <source>
        <dbReference type="PROSITE-ProRule" id="PRU00332"/>
    </source>
</evidence>
<dbReference type="InterPro" id="IPR045180">
    <property type="entry name" value="La_dom_prot"/>
</dbReference>
<dbReference type="EMBL" id="KE503208">
    <property type="protein sequence ID" value="EPX70777.1"/>
    <property type="molecule type" value="Genomic_DNA"/>
</dbReference>
<dbReference type="RefSeq" id="XP_013020476.1">
    <property type="nucleotide sequence ID" value="XM_013165022.1"/>
</dbReference>
<dbReference type="SMART" id="SM00715">
    <property type="entry name" value="LA"/>
    <property type="match status" value="1"/>
</dbReference>
<dbReference type="GO" id="GO:0045727">
    <property type="term" value="P:positive regulation of translation"/>
    <property type="evidence" value="ECO:0007669"/>
    <property type="project" value="TreeGrafter"/>
</dbReference>
<dbReference type="InterPro" id="IPR036390">
    <property type="entry name" value="WH_DNA-bd_sf"/>
</dbReference>
<dbReference type="PROSITE" id="PS50961">
    <property type="entry name" value="HTH_LA"/>
    <property type="match status" value="1"/>
</dbReference>
<dbReference type="SUPFAM" id="SSF46785">
    <property type="entry name" value="Winged helix' DNA-binding domain"/>
    <property type="match status" value="1"/>
</dbReference>
<dbReference type="Pfam" id="PF05383">
    <property type="entry name" value="La"/>
    <property type="match status" value="1"/>
</dbReference>
<feature type="domain" description="HTH La-type RNA-binding" evidence="4">
    <location>
        <begin position="294"/>
        <end position="383"/>
    </location>
</feature>
<feature type="compositionally biased region" description="Polar residues" evidence="3">
    <location>
        <begin position="216"/>
        <end position="229"/>
    </location>
</feature>
<dbReference type="Gene3D" id="1.10.10.10">
    <property type="entry name" value="Winged helix-like DNA-binding domain superfamily/Winged helix DNA-binding domain"/>
    <property type="match status" value="1"/>
</dbReference>
<feature type="region of interest" description="Disordered" evidence="3">
    <location>
        <begin position="1"/>
        <end position="277"/>
    </location>
</feature>
<feature type="compositionally biased region" description="Basic residues" evidence="3">
    <location>
        <begin position="257"/>
        <end position="274"/>
    </location>
</feature>
<feature type="compositionally biased region" description="Polar residues" evidence="3">
    <location>
        <begin position="85"/>
        <end position="101"/>
    </location>
</feature>
<keyword evidence="6" id="KW-1185">Reference proteome</keyword>